<organism evidence="3 4">
    <name type="scientific">Aphis craccivora</name>
    <name type="common">Cowpea aphid</name>
    <dbReference type="NCBI Taxonomy" id="307492"/>
    <lineage>
        <taxon>Eukaryota</taxon>
        <taxon>Metazoa</taxon>
        <taxon>Ecdysozoa</taxon>
        <taxon>Arthropoda</taxon>
        <taxon>Hexapoda</taxon>
        <taxon>Insecta</taxon>
        <taxon>Pterygota</taxon>
        <taxon>Neoptera</taxon>
        <taxon>Paraneoptera</taxon>
        <taxon>Hemiptera</taxon>
        <taxon>Sternorrhyncha</taxon>
        <taxon>Aphidomorpha</taxon>
        <taxon>Aphidoidea</taxon>
        <taxon>Aphididae</taxon>
        <taxon>Aphidini</taxon>
        <taxon>Aphis</taxon>
        <taxon>Aphis</taxon>
    </lineage>
</organism>
<evidence type="ECO:0000313" key="4">
    <source>
        <dbReference type="Proteomes" id="UP000478052"/>
    </source>
</evidence>
<protein>
    <submittedName>
        <fullName evidence="3">Uncharacterized protein</fullName>
    </submittedName>
</protein>
<accession>A0A6G0XFY7</accession>
<evidence type="ECO:0000313" key="3">
    <source>
        <dbReference type="EMBL" id="KAF0739136.1"/>
    </source>
</evidence>
<dbReference type="AlphaFoldDB" id="A0A6G0XFY7"/>
<dbReference type="InterPro" id="IPR048367">
    <property type="entry name" value="TNP-like_RNaseH_C"/>
</dbReference>
<feature type="domain" description="Transposable element P transposase-like GTP-binding insertion" evidence="1">
    <location>
        <begin position="12"/>
        <end position="79"/>
    </location>
</feature>
<dbReference type="Pfam" id="PF21789">
    <property type="entry name" value="TNP-like_RNaseH_C"/>
    <property type="match status" value="1"/>
</dbReference>
<evidence type="ECO:0000259" key="1">
    <source>
        <dbReference type="Pfam" id="PF21788"/>
    </source>
</evidence>
<proteinExistence type="predicted"/>
<feature type="domain" description="Transposable element P transposase-like RNase H C-terminal" evidence="2">
    <location>
        <begin position="108"/>
        <end position="132"/>
    </location>
</feature>
<dbReference type="OrthoDB" id="6613714at2759"/>
<name>A0A6G0XFY7_APHCR</name>
<reference evidence="3 4" key="1">
    <citation type="submission" date="2019-08" db="EMBL/GenBank/DDBJ databases">
        <title>Whole genome of Aphis craccivora.</title>
        <authorList>
            <person name="Voronova N.V."/>
            <person name="Shulinski R.S."/>
            <person name="Bandarenka Y.V."/>
            <person name="Zhorov D.G."/>
            <person name="Warner D."/>
        </authorList>
    </citation>
    <scope>NUCLEOTIDE SEQUENCE [LARGE SCALE GENOMIC DNA]</scope>
    <source>
        <strain evidence="3">180601</strain>
        <tissue evidence="3">Whole Body</tissue>
    </source>
</reference>
<dbReference type="InterPro" id="IPR048366">
    <property type="entry name" value="TNP-like_GBD"/>
</dbReference>
<sequence length="137" mass="16106">MVHSVVARDFPKTTKDHLFLSNIMKMRVQLMAQVFSQSMACGIEFYRRRKVSSLENSEDTQQFTVFLDNLFDIMEDAEIWLNNWENCVHNQHIYQNEFLTMMTAEGKFFGMIRQATGPNDHPTGPTFLPLYRILSLY</sequence>
<keyword evidence="4" id="KW-1185">Reference proteome</keyword>
<feature type="non-terminal residue" evidence="3">
    <location>
        <position position="137"/>
    </location>
</feature>
<dbReference type="EMBL" id="VUJU01007875">
    <property type="protein sequence ID" value="KAF0739136.1"/>
    <property type="molecule type" value="Genomic_DNA"/>
</dbReference>
<dbReference type="Proteomes" id="UP000478052">
    <property type="component" value="Unassembled WGS sequence"/>
</dbReference>
<gene>
    <name evidence="3" type="ORF">FWK35_00020923</name>
</gene>
<dbReference type="Pfam" id="PF21788">
    <property type="entry name" value="TNP-like_GBD"/>
    <property type="match status" value="1"/>
</dbReference>
<comment type="caution">
    <text evidence="3">The sequence shown here is derived from an EMBL/GenBank/DDBJ whole genome shotgun (WGS) entry which is preliminary data.</text>
</comment>
<evidence type="ECO:0000259" key="2">
    <source>
        <dbReference type="Pfam" id="PF21789"/>
    </source>
</evidence>